<sequence length="323" mass="36287">MTNFIPFFVLVASILLLQSCQAQPTNEKSKNLLKTDSTVLSNEPIQILGTQCTIIPPDGFVRVDNFSGVKNLERLASIKVLQLDTSCQEFISGFAVEELTNQGLKIIDEEEIEHNGSRALMFLTSIEEYGITYYTKTLFCGTDDVLVTVIASYTQESLDLEEQITASMLSVKYDSNLDDRLDEASTISFDVGNDFKLVEHSSGDYLYTADGSVGKNVPSLIVLTSDNQLSLQQMGNLTENDIQRLTGTENNKITELNEVKANNLFGMELVSYAQTKNDKKQLVYNVIFFNKDGFYYLITGTTVEEFDKYLAIFRKITKTFKEK</sequence>
<feature type="signal peptide" evidence="1">
    <location>
        <begin position="1"/>
        <end position="22"/>
    </location>
</feature>
<dbReference type="AlphaFoldDB" id="A0A928URS9"/>
<keyword evidence="3" id="KW-1185">Reference proteome</keyword>
<protein>
    <recommendedName>
        <fullName evidence="4">DUF1795 domain-containing protein</fullName>
    </recommendedName>
</protein>
<accession>A0A928URS9</accession>
<dbReference type="Proteomes" id="UP000616201">
    <property type="component" value="Unassembled WGS sequence"/>
</dbReference>
<evidence type="ECO:0000256" key="1">
    <source>
        <dbReference type="SAM" id="SignalP"/>
    </source>
</evidence>
<organism evidence="2 3">
    <name type="scientific">Sphingobacterium hungaricum</name>
    <dbReference type="NCBI Taxonomy" id="2082723"/>
    <lineage>
        <taxon>Bacteria</taxon>
        <taxon>Pseudomonadati</taxon>
        <taxon>Bacteroidota</taxon>
        <taxon>Sphingobacteriia</taxon>
        <taxon>Sphingobacteriales</taxon>
        <taxon>Sphingobacteriaceae</taxon>
        <taxon>Sphingobacterium</taxon>
    </lineage>
</organism>
<evidence type="ECO:0000313" key="2">
    <source>
        <dbReference type="EMBL" id="MBE8712126.1"/>
    </source>
</evidence>
<comment type="caution">
    <text evidence="2">The sequence shown here is derived from an EMBL/GenBank/DDBJ whole genome shotgun (WGS) entry which is preliminary data.</text>
</comment>
<reference evidence="2" key="1">
    <citation type="submission" date="2018-02" db="EMBL/GenBank/DDBJ databases">
        <authorList>
            <person name="Vasarhelyi B.M."/>
            <person name="Deshmukh S."/>
            <person name="Balint B."/>
            <person name="Kukolya J."/>
        </authorList>
    </citation>
    <scope>NUCLEOTIDE SEQUENCE</scope>
    <source>
        <strain evidence="2">KB22</strain>
    </source>
</reference>
<evidence type="ECO:0000313" key="3">
    <source>
        <dbReference type="Proteomes" id="UP000616201"/>
    </source>
</evidence>
<evidence type="ECO:0008006" key="4">
    <source>
        <dbReference type="Google" id="ProtNLM"/>
    </source>
</evidence>
<dbReference type="EMBL" id="PRDK01000001">
    <property type="protein sequence ID" value="MBE8712126.1"/>
    <property type="molecule type" value="Genomic_DNA"/>
</dbReference>
<name>A0A928URS9_9SPHI</name>
<gene>
    <name evidence="2" type="ORF">C4F49_00330</name>
</gene>
<keyword evidence="1" id="KW-0732">Signal</keyword>
<proteinExistence type="predicted"/>
<feature type="chain" id="PRO_5036905183" description="DUF1795 domain-containing protein" evidence="1">
    <location>
        <begin position="23"/>
        <end position="323"/>
    </location>
</feature>